<keyword evidence="2" id="KW-1185">Reference proteome</keyword>
<dbReference type="EMBL" id="CM056809">
    <property type="protein sequence ID" value="KAJ8647690.1"/>
    <property type="molecule type" value="Genomic_DNA"/>
</dbReference>
<protein>
    <submittedName>
        <fullName evidence="1">Uncharacterized protein</fullName>
    </submittedName>
</protein>
<proteinExistence type="predicted"/>
<name>A0ACC2MQK2_PERAE</name>
<gene>
    <name evidence="1" type="ORF">MRB53_000713</name>
</gene>
<comment type="caution">
    <text evidence="1">The sequence shown here is derived from an EMBL/GenBank/DDBJ whole genome shotgun (WGS) entry which is preliminary data.</text>
</comment>
<evidence type="ECO:0000313" key="2">
    <source>
        <dbReference type="Proteomes" id="UP001234297"/>
    </source>
</evidence>
<accession>A0ACC2MQK2</accession>
<organism evidence="1 2">
    <name type="scientific">Persea americana</name>
    <name type="common">Avocado</name>
    <dbReference type="NCBI Taxonomy" id="3435"/>
    <lineage>
        <taxon>Eukaryota</taxon>
        <taxon>Viridiplantae</taxon>
        <taxon>Streptophyta</taxon>
        <taxon>Embryophyta</taxon>
        <taxon>Tracheophyta</taxon>
        <taxon>Spermatophyta</taxon>
        <taxon>Magnoliopsida</taxon>
        <taxon>Magnoliidae</taxon>
        <taxon>Laurales</taxon>
        <taxon>Lauraceae</taxon>
        <taxon>Persea</taxon>
    </lineage>
</organism>
<reference evidence="1 2" key="1">
    <citation type="journal article" date="2022" name="Hortic Res">
        <title>A haplotype resolved chromosomal level avocado genome allows analysis of novel avocado genes.</title>
        <authorList>
            <person name="Nath O."/>
            <person name="Fletcher S.J."/>
            <person name="Hayward A."/>
            <person name="Shaw L.M."/>
            <person name="Masouleh A.K."/>
            <person name="Furtado A."/>
            <person name="Henry R.J."/>
            <person name="Mitter N."/>
        </authorList>
    </citation>
    <scope>NUCLEOTIDE SEQUENCE [LARGE SCALE GENOMIC DNA]</scope>
    <source>
        <strain evidence="2">cv. Hass</strain>
    </source>
</reference>
<evidence type="ECO:0000313" key="1">
    <source>
        <dbReference type="EMBL" id="KAJ8647690.1"/>
    </source>
</evidence>
<dbReference type="Proteomes" id="UP001234297">
    <property type="component" value="Chromosome 1"/>
</dbReference>
<sequence length="216" mass="24387">MKEGCDLMEHMNTFNRMISDLLRLDVKFNDEDRSLLLLNSLSHSYEHFVTILLYEKKTLSFEEVTQDIISNAARRKPNKGDSHAEGLLVKEGSHNRGKSKDRGRSRRNNSKSKSESKKDSKCFHCGKKWRGKKDCRHYKASRDGKNKAGDKSESSDLASVASEKEVELLSASQDIDECITGNYTCRVGVCKNKEGSYDCTANMHIIMVILGNPSNC</sequence>